<evidence type="ECO:0008006" key="3">
    <source>
        <dbReference type="Google" id="ProtNLM"/>
    </source>
</evidence>
<sequence length="243" mass="26913">DLSDSEITISVSTAFHPTAHSQFPPSDISLVSKDGVLFYIHSFVILKANPFAFKTTLGSSLDDPRLQHTAIPVPSASPELNIILLALYDLSPASHSPTIEHLIKAVDMMPSYSLSVQQLVHPNSPLFLHFLSIAPLHPMDIFALAAHHGIDQLAVSTSAHLLSYPVHTITDEQAERMGAVYLRRLVNLRLTRFSALKNILLHPPLPHAPSKKCGFVDQRWLTRAWALASAHIVWGYFRHVSTM</sequence>
<name>A0A9P6JN60_9AGAR</name>
<dbReference type="OrthoDB" id="3265815at2759"/>
<proteinExistence type="predicted"/>
<dbReference type="Proteomes" id="UP000807306">
    <property type="component" value="Unassembled WGS sequence"/>
</dbReference>
<accession>A0A9P6JN60</accession>
<organism evidence="1 2">
    <name type="scientific">Crepidotus variabilis</name>
    <dbReference type="NCBI Taxonomy" id="179855"/>
    <lineage>
        <taxon>Eukaryota</taxon>
        <taxon>Fungi</taxon>
        <taxon>Dikarya</taxon>
        <taxon>Basidiomycota</taxon>
        <taxon>Agaricomycotina</taxon>
        <taxon>Agaricomycetes</taxon>
        <taxon>Agaricomycetidae</taxon>
        <taxon>Agaricales</taxon>
        <taxon>Agaricineae</taxon>
        <taxon>Crepidotaceae</taxon>
        <taxon>Crepidotus</taxon>
    </lineage>
</organism>
<reference evidence="1" key="1">
    <citation type="submission" date="2020-11" db="EMBL/GenBank/DDBJ databases">
        <authorList>
            <consortium name="DOE Joint Genome Institute"/>
            <person name="Ahrendt S."/>
            <person name="Riley R."/>
            <person name="Andreopoulos W."/>
            <person name="Labutti K."/>
            <person name="Pangilinan J."/>
            <person name="Ruiz-Duenas F.J."/>
            <person name="Barrasa J.M."/>
            <person name="Sanchez-Garcia M."/>
            <person name="Camarero S."/>
            <person name="Miyauchi S."/>
            <person name="Serrano A."/>
            <person name="Linde D."/>
            <person name="Babiker R."/>
            <person name="Drula E."/>
            <person name="Ayuso-Fernandez I."/>
            <person name="Pacheco R."/>
            <person name="Padilla G."/>
            <person name="Ferreira P."/>
            <person name="Barriuso J."/>
            <person name="Kellner H."/>
            <person name="Castanera R."/>
            <person name="Alfaro M."/>
            <person name="Ramirez L."/>
            <person name="Pisabarro A.G."/>
            <person name="Kuo A."/>
            <person name="Tritt A."/>
            <person name="Lipzen A."/>
            <person name="He G."/>
            <person name="Yan M."/>
            <person name="Ng V."/>
            <person name="Cullen D."/>
            <person name="Martin F."/>
            <person name="Rosso M.-N."/>
            <person name="Henrissat B."/>
            <person name="Hibbett D."/>
            <person name="Martinez A.T."/>
            <person name="Grigoriev I.V."/>
        </authorList>
    </citation>
    <scope>NUCLEOTIDE SEQUENCE</scope>
    <source>
        <strain evidence="1">CBS 506.95</strain>
    </source>
</reference>
<feature type="non-terminal residue" evidence="1">
    <location>
        <position position="1"/>
    </location>
</feature>
<dbReference type="AlphaFoldDB" id="A0A9P6JN60"/>
<keyword evidence="2" id="KW-1185">Reference proteome</keyword>
<evidence type="ECO:0000313" key="2">
    <source>
        <dbReference type="Proteomes" id="UP000807306"/>
    </source>
</evidence>
<evidence type="ECO:0000313" key="1">
    <source>
        <dbReference type="EMBL" id="KAF9526816.1"/>
    </source>
</evidence>
<comment type="caution">
    <text evidence="1">The sequence shown here is derived from an EMBL/GenBank/DDBJ whole genome shotgun (WGS) entry which is preliminary data.</text>
</comment>
<protein>
    <recommendedName>
        <fullName evidence="3">BTB domain-containing protein</fullName>
    </recommendedName>
</protein>
<gene>
    <name evidence="1" type="ORF">CPB83DRAFT_769632</name>
</gene>
<dbReference type="EMBL" id="MU157867">
    <property type="protein sequence ID" value="KAF9526816.1"/>
    <property type="molecule type" value="Genomic_DNA"/>
</dbReference>